<proteinExistence type="predicted"/>
<evidence type="ECO:0000313" key="1">
    <source>
        <dbReference type="EMBL" id="QKW48551.1"/>
    </source>
</evidence>
<gene>
    <name evidence="1" type="ORF">HUT08_02185</name>
</gene>
<keyword evidence="1" id="KW-0489">Methyltransferase</keyword>
<keyword evidence="2" id="KW-1185">Reference proteome</keyword>
<protein>
    <submittedName>
        <fullName evidence="1">SAM-dependent methyltransferase</fullName>
    </submittedName>
</protein>
<dbReference type="InterPro" id="IPR006764">
    <property type="entry name" value="SAM_dep_MeTrfase_SAV2177_type"/>
</dbReference>
<dbReference type="EMBL" id="CP054929">
    <property type="protein sequence ID" value="QKW48551.1"/>
    <property type="molecule type" value="Genomic_DNA"/>
</dbReference>
<dbReference type="Pfam" id="PF04672">
    <property type="entry name" value="Methyltransf_19"/>
    <property type="match status" value="1"/>
</dbReference>
<accession>A0A7H8N2I0</accession>
<dbReference type="GO" id="GO:0032259">
    <property type="term" value="P:methylation"/>
    <property type="evidence" value="ECO:0007669"/>
    <property type="project" value="UniProtKB-KW"/>
</dbReference>
<name>A0A7H8N2I0_9ACTN</name>
<reference evidence="1 2" key="1">
    <citation type="submission" date="2020-06" db="EMBL/GenBank/DDBJ databases">
        <title>Genome mining for natural products.</title>
        <authorList>
            <person name="Zhang B."/>
            <person name="Shi J."/>
            <person name="Ge H."/>
        </authorList>
    </citation>
    <scope>NUCLEOTIDE SEQUENCE [LARGE SCALE GENOMIC DNA]</scope>
    <source>
        <strain evidence="1 2">NA00687</strain>
    </source>
</reference>
<dbReference type="SUPFAM" id="SSF53335">
    <property type="entry name" value="S-adenosyl-L-methionine-dependent methyltransferases"/>
    <property type="match status" value="1"/>
</dbReference>
<dbReference type="Proteomes" id="UP000509303">
    <property type="component" value="Chromosome"/>
</dbReference>
<dbReference type="PIRSF" id="PIRSF017393">
    <property type="entry name" value="MTase_SAV2177"/>
    <property type="match status" value="1"/>
</dbReference>
<dbReference type="InterPro" id="IPR029063">
    <property type="entry name" value="SAM-dependent_MTases_sf"/>
</dbReference>
<sequence length="266" mass="28821">MTGNNAERIDLSRAHSARVYDFILGGKDNYEADRAAAAAALEAWPGLRTSMHINRAVMHRMANWLASEAKVDQFLDIGTGIPTAPNLHQVVQGVTPDARVVYVDNDPIVLAHARALLTGTPEGRTAYVEADMREPDNILSAPELHETLDLSRPVALTVIAVLQFVEDASWLIQRLLEPLASGSYLALTLATAELAPESAALAATYTRRGIPMYLRTRSEVEELFAGAGLELLSPGVVPMHHWRPEPGEELAEAAAVNMYAGVGRKP</sequence>
<dbReference type="GO" id="GO:0008168">
    <property type="term" value="F:methyltransferase activity"/>
    <property type="evidence" value="ECO:0007669"/>
    <property type="project" value="UniProtKB-KW"/>
</dbReference>
<dbReference type="CDD" id="cd02440">
    <property type="entry name" value="AdoMet_MTases"/>
    <property type="match status" value="1"/>
</dbReference>
<dbReference type="Gene3D" id="3.40.50.150">
    <property type="entry name" value="Vaccinia Virus protein VP39"/>
    <property type="match status" value="1"/>
</dbReference>
<organism evidence="1 2">
    <name type="scientific">Streptomyces buecherae</name>
    <dbReference type="NCBI Taxonomy" id="2763006"/>
    <lineage>
        <taxon>Bacteria</taxon>
        <taxon>Bacillati</taxon>
        <taxon>Actinomycetota</taxon>
        <taxon>Actinomycetes</taxon>
        <taxon>Kitasatosporales</taxon>
        <taxon>Streptomycetaceae</taxon>
        <taxon>Streptomyces</taxon>
    </lineage>
</organism>
<keyword evidence="1" id="KW-0808">Transferase</keyword>
<dbReference type="RefSeq" id="WP_176160248.1">
    <property type="nucleotide sequence ID" value="NZ_CP054929.1"/>
</dbReference>
<dbReference type="AlphaFoldDB" id="A0A7H8N2I0"/>
<evidence type="ECO:0000313" key="2">
    <source>
        <dbReference type="Proteomes" id="UP000509303"/>
    </source>
</evidence>